<gene>
    <name evidence="4" type="ORF">R9X50_00492600</name>
</gene>
<dbReference type="PANTHER" id="PTHR11207">
    <property type="entry name" value="RIBONUCLEASE III"/>
    <property type="match status" value="1"/>
</dbReference>
<feature type="compositionally biased region" description="Basic and acidic residues" evidence="2">
    <location>
        <begin position="1"/>
        <end position="14"/>
    </location>
</feature>
<dbReference type="AlphaFoldDB" id="A0AAQ3RAH9"/>
<feature type="compositionally biased region" description="Basic and acidic residues" evidence="2">
    <location>
        <begin position="27"/>
        <end position="44"/>
    </location>
</feature>
<feature type="region of interest" description="Disordered" evidence="2">
    <location>
        <begin position="1"/>
        <end position="53"/>
    </location>
</feature>
<dbReference type="Proteomes" id="UP001303373">
    <property type="component" value="Chromosome 7"/>
</dbReference>
<accession>A0AAQ3RAH9</accession>
<dbReference type="GO" id="GO:0004525">
    <property type="term" value="F:ribonuclease III activity"/>
    <property type="evidence" value="ECO:0007669"/>
    <property type="project" value="InterPro"/>
</dbReference>
<feature type="compositionally biased region" description="Basic residues" evidence="2">
    <location>
        <begin position="15"/>
        <end position="26"/>
    </location>
</feature>
<dbReference type="GO" id="GO:0006369">
    <property type="term" value="P:termination of RNA polymerase II transcription"/>
    <property type="evidence" value="ECO:0007669"/>
    <property type="project" value="TreeGrafter"/>
</dbReference>
<evidence type="ECO:0000256" key="2">
    <source>
        <dbReference type="SAM" id="MobiDB-lite"/>
    </source>
</evidence>
<dbReference type="InterPro" id="IPR036389">
    <property type="entry name" value="RNase_III_sf"/>
</dbReference>
<evidence type="ECO:0000313" key="5">
    <source>
        <dbReference type="Proteomes" id="UP001303373"/>
    </source>
</evidence>
<dbReference type="GO" id="GO:0006364">
    <property type="term" value="P:rRNA processing"/>
    <property type="evidence" value="ECO:0007669"/>
    <property type="project" value="TreeGrafter"/>
</dbReference>
<protein>
    <recommendedName>
        <fullName evidence="3">RNase III domain-containing protein</fullName>
    </recommendedName>
</protein>
<dbReference type="Gene3D" id="1.10.1520.10">
    <property type="entry name" value="Ribonuclease III domain"/>
    <property type="match status" value="1"/>
</dbReference>
<organism evidence="4 5">
    <name type="scientific">Acrodontium crateriforme</name>
    <dbReference type="NCBI Taxonomy" id="150365"/>
    <lineage>
        <taxon>Eukaryota</taxon>
        <taxon>Fungi</taxon>
        <taxon>Dikarya</taxon>
        <taxon>Ascomycota</taxon>
        <taxon>Pezizomycotina</taxon>
        <taxon>Dothideomycetes</taxon>
        <taxon>Dothideomycetidae</taxon>
        <taxon>Mycosphaerellales</taxon>
        <taxon>Teratosphaeriaceae</taxon>
        <taxon>Acrodontium</taxon>
    </lineage>
</organism>
<sequence>MNKRPYGDRPDTHDRYKKHKPDHRGRQHGDRAMNSHGDRERPSDRQSGSRQYSYEDAVSLLPARTWKLSEIPAYTPFTVSSAGLPPLPEVKGETFQTAPFKHKSTVTYNRSAVVGDVTYERLEFIGDAQLEHIASRLIYERYSHLTAGQQSQLRELLVKNETLSEYAKAYGFEERVEVGDLERQRMQADAKNRGNKGFNKILGDSFEAYVAAVILSDDEHGFAIAEKWLTTLWAPKLLEAAARDRMYDPSIALLHTKNDADPKSVYNPTAKADLQKLILSGPGVALSYEPYQASIELKGDLLGQNRHFIAVYLTGYGYERKLLGKGEGKNKVEAGNWAAVEAMHGENKGIVDECAQQLEERREKKRAEREAAEKSAP</sequence>
<reference evidence="4 5" key="1">
    <citation type="submission" date="2023-11" db="EMBL/GenBank/DDBJ databases">
        <title>An acidophilic fungus is an integral part of prey digestion in a carnivorous sundew plant.</title>
        <authorList>
            <person name="Tsai I.J."/>
        </authorList>
    </citation>
    <scope>NUCLEOTIDE SEQUENCE [LARGE SCALE GENOMIC DNA]</scope>
    <source>
        <strain evidence="4">169a</strain>
    </source>
</reference>
<dbReference type="CDD" id="cd00593">
    <property type="entry name" value="RIBOc"/>
    <property type="match status" value="1"/>
</dbReference>
<dbReference type="EMBL" id="CP138586">
    <property type="protein sequence ID" value="WPH02071.1"/>
    <property type="molecule type" value="Genomic_DNA"/>
</dbReference>
<dbReference type="Gene3D" id="3.30.160.20">
    <property type="match status" value="1"/>
</dbReference>
<dbReference type="PANTHER" id="PTHR11207:SF0">
    <property type="entry name" value="RIBONUCLEASE 3"/>
    <property type="match status" value="1"/>
</dbReference>
<keyword evidence="1" id="KW-0694">RNA-binding</keyword>
<proteinExistence type="predicted"/>
<dbReference type="GO" id="GO:0005654">
    <property type="term" value="C:nucleoplasm"/>
    <property type="evidence" value="ECO:0007669"/>
    <property type="project" value="TreeGrafter"/>
</dbReference>
<name>A0AAQ3RAH9_9PEZI</name>
<dbReference type="SMART" id="SM00535">
    <property type="entry name" value="RIBOc"/>
    <property type="match status" value="1"/>
</dbReference>
<evidence type="ECO:0000259" key="3">
    <source>
        <dbReference type="PROSITE" id="PS50142"/>
    </source>
</evidence>
<evidence type="ECO:0000256" key="1">
    <source>
        <dbReference type="ARBA" id="ARBA00022884"/>
    </source>
</evidence>
<dbReference type="SUPFAM" id="SSF69065">
    <property type="entry name" value="RNase III domain-like"/>
    <property type="match status" value="1"/>
</dbReference>
<dbReference type="Pfam" id="PF00636">
    <property type="entry name" value="Ribonuclease_3"/>
    <property type="match status" value="1"/>
</dbReference>
<feature type="domain" description="RNase III" evidence="3">
    <location>
        <begin position="100"/>
        <end position="218"/>
    </location>
</feature>
<dbReference type="PROSITE" id="PS50142">
    <property type="entry name" value="RNASE_3_2"/>
    <property type="match status" value="1"/>
</dbReference>
<dbReference type="GO" id="GO:0003723">
    <property type="term" value="F:RNA binding"/>
    <property type="evidence" value="ECO:0007669"/>
    <property type="project" value="UniProtKB-KW"/>
</dbReference>
<keyword evidence="5" id="KW-1185">Reference proteome</keyword>
<dbReference type="InterPro" id="IPR000999">
    <property type="entry name" value="RNase_III_dom"/>
</dbReference>
<dbReference type="GO" id="GO:0034475">
    <property type="term" value="P:U4 snRNA 3'-end processing"/>
    <property type="evidence" value="ECO:0007669"/>
    <property type="project" value="TreeGrafter"/>
</dbReference>
<evidence type="ECO:0000313" key="4">
    <source>
        <dbReference type="EMBL" id="WPH02071.1"/>
    </source>
</evidence>